<keyword evidence="6" id="KW-0804">Transcription</keyword>
<dbReference type="PANTHER" id="PTHR46577">
    <property type="entry name" value="HTH-TYPE TRANSCRIPTIONAL REGULATORY PROTEIN GABR"/>
    <property type="match status" value="1"/>
</dbReference>
<dbReference type="GO" id="GO:0008483">
    <property type="term" value="F:transaminase activity"/>
    <property type="evidence" value="ECO:0007669"/>
    <property type="project" value="UniProtKB-KW"/>
</dbReference>
<dbReference type="GO" id="GO:0030170">
    <property type="term" value="F:pyridoxal phosphate binding"/>
    <property type="evidence" value="ECO:0007669"/>
    <property type="project" value="InterPro"/>
</dbReference>
<keyword evidence="3" id="KW-0663">Pyridoxal phosphate</keyword>
<dbReference type="InterPro" id="IPR004839">
    <property type="entry name" value="Aminotransferase_I/II_large"/>
</dbReference>
<dbReference type="Proteomes" id="UP000287857">
    <property type="component" value="Unassembled WGS sequence"/>
</dbReference>
<dbReference type="InterPro" id="IPR051446">
    <property type="entry name" value="HTH_trans_reg/aminotransferase"/>
</dbReference>
<comment type="caution">
    <text evidence="8">The sequence shown here is derived from an EMBL/GenBank/DDBJ whole genome shotgun (WGS) entry which is preliminary data.</text>
</comment>
<evidence type="ECO:0000256" key="4">
    <source>
        <dbReference type="ARBA" id="ARBA00023015"/>
    </source>
</evidence>
<evidence type="ECO:0000259" key="7">
    <source>
        <dbReference type="PROSITE" id="PS50949"/>
    </source>
</evidence>
<dbReference type="CDD" id="cd00609">
    <property type="entry name" value="AAT_like"/>
    <property type="match status" value="1"/>
</dbReference>
<dbReference type="CDD" id="cd07377">
    <property type="entry name" value="WHTH_GntR"/>
    <property type="match status" value="1"/>
</dbReference>
<evidence type="ECO:0000313" key="9">
    <source>
        <dbReference type="Proteomes" id="UP000287857"/>
    </source>
</evidence>
<keyword evidence="2" id="KW-0808">Transferase</keyword>
<evidence type="ECO:0000313" key="8">
    <source>
        <dbReference type="EMBL" id="RST99366.1"/>
    </source>
</evidence>
<dbReference type="PRINTS" id="PR00035">
    <property type="entry name" value="HTHGNTR"/>
</dbReference>
<dbReference type="PANTHER" id="PTHR46577:SF2">
    <property type="entry name" value="TRANSCRIPTIONAL REGULATORY PROTEIN"/>
    <property type="match status" value="1"/>
</dbReference>
<keyword evidence="2" id="KW-0032">Aminotransferase</keyword>
<name>A0A429ZZG1_9ENTE</name>
<dbReference type="InterPro" id="IPR000524">
    <property type="entry name" value="Tscrpt_reg_HTH_GntR"/>
</dbReference>
<dbReference type="PROSITE" id="PS50949">
    <property type="entry name" value="HTH_GNTR"/>
    <property type="match status" value="1"/>
</dbReference>
<keyword evidence="4" id="KW-0805">Transcription regulation</keyword>
<dbReference type="FunFam" id="1.10.10.10:FF:000079">
    <property type="entry name" value="GntR family transcriptional regulator"/>
    <property type="match status" value="1"/>
</dbReference>
<reference evidence="8 9" key="1">
    <citation type="submission" date="2017-05" db="EMBL/GenBank/DDBJ databases">
        <title>Vagococcus spp. assemblies.</title>
        <authorList>
            <person name="Gulvik C.A."/>
        </authorList>
    </citation>
    <scope>NUCLEOTIDE SEQUENCE [LARGE SCALE GENOMIC DNA]</scope>
    <source>
        <strain evidence="8 9">SS1995</strain>
    </source>
</reference>
<evidence type="ECO:0000256" key="6">
    <source>
        <dbReference type="ARBA" id="ARBA00023163"/>
    </source>
</evidence>
<dbReference type="RefSeq" id="WP_125983683.1">
    <property type="nucleotide sequence ID" value="NZ_NGJS01000005.1"/>
</dbReference>
<dbReference type="Pfam" id="PF00392">
    <property type="entry name" value="GntR"/>
    <property type="match status" value="1"/>
</dbReference>
<dbReference type="Gene3D" id="1.10.10.10">
    <property type="entry name" value="Winged helix-like DNA-binding domain superfamily/Winged helix DNA-binding domain"/>
    <property type="match status" value="1"/>
</dbReference>
<evidence type="ECO:0000256" key="5">
    <source>
        <dbReference type="ARBA" id="ARBA00023125"/>
    </source>
</evidence>
<keyword evidence="5" id="KW-0238">DNA-binding</keyword>
<dbReference type="GO" id="GO:0003700">
    <property type="term" value="F:DNA-binding transcription factor activity"/>
    <property type="evidence" value="ECO:0007669"/>
    <property type="project" value="InterPro"/>
</dbReference>
<dbReference type="Gene3D" id="3.40.640.10">
    <property type="entry name" value="Type I PLP-dependent aspartate aminotransferase-like (Major domain)"/>
    <property type="match status" value="1"/>
</dbReference>
<feature type="domain" description="HTH gntR-type" evidence="7">
    <location>
        <begin position="11"/>
        <end position="79"/>
    </location>
</feature>
<evidence type="ECO:0000256" key="3">
    <source>
        <dbReference type="ARBA" id="ARBA00022898"/>
    </source>
</evidence>
<sequence length="475" mass="54225">MRIELSRESKVPLYQQIMQQIIEKIGNGELEMKRRLPSERQLAKELMVNRSTIVRAYDELCFQGFVERKVNSGTFVSKISTESVIVRQLSRIGSASTNQSKDENEYLDCMKQKSLIKNQSFIDTYTGELPTALIPEIKLPDLIWNDFLKRENQSLGLLDLRRIIAKNTAVNYQVLPDPDDLMVTSGGSQSLFFLIQTLLKPGDTVVIEDPSFFKGLSVLKLMSLNVIRVPVDSEGMRVSQLKEILTTNNVRLVITNPNFQNPTGTTLSLERRIDLIKSCRLFNTIIIEDDVFGQLAYQVPNRLPLLKELAPDLVIYIGSLSKVLGKNIQLGWIYASRIILDEVVRLRDETENNLSIFPQVLAEVALKMPSFNKQLKDLRCDLSYRMTDFRIALMEHLSDSVTATFPQGGHYIWLTVTSRKLKKDDWLHLLNEGIAVYPSYLNDRRDFQSCRVNVSRLKNDDVSAFIAGLKKMIRG</sequence>
<protein>
    <recommendedName>
        <fullName evidence="7">HTH gntR-type domain-containing protein</fullName>
    </recommendedName>
</protein>
<dbReference type="EMBL" id="NGJS01000005">
    <property type="protein sequence ID" value="RST99366.1"/>
    <property type="molecule type" value="Genomic_DNA"/>
</dbReference>
<dbReference type="AlphaFoldDB" id="A0A429ZZG1"/>
<dbReference type="Pfam" id="PF00155">
    <property type="entry name" value="Aminotran_1_2"/>
    <property type="match status" value="1"/>
</dbReference>
<gene>
    <name evidence="8" type="ORF">CBF37_05185</name>
</gene>
<dbReference type="SMART" id="SM00345">
    <property type="entry name" value="HTH_GNTR"/>
    <property type="match status" value="1"/>
</dbReference>
<dbReference type="OrthoDB" id="9802328at2"/>
<dbReference type="InterPro" id="IPR036388">
    <property type="entry name" value="WH-like_DNA-bd_sf"/>
</dbReference>
<dbReference type="InterPro" id="IPR036390">
    <property type="entry name" value="WH_DNA-bd_sf"/>
</dbReference>
<dbReference type="InterPro" id="IPR015424">
    <property type="entry name" value="PyrdxlP-dep_Trfase"/>
</dbReference>
<keyword evidence="9" id="KW-1185">Reference proteome</keyword>
<dbReference type="GO" id="GO:0003677">
    <property type="term" value="F:DNA binding"/>
    <property type="evidence" value="ECO:0007669"/>
    <property type="project" value="UniProtKB-KW"/>
</dbReference>
<evidence type="ECO:0000256" key="1">
    <source>
        <dbReference type="ARBA" id="ARBA00005384"/>
    </source>
</evidence>
<evidence type="ECO:0000256" key="2">
    <source>
        <dbReference type="ARBA" id="ARBA00022576"/>
    </source>
</evidence>
<dbReference type="InterPro" id="IPR015421">
    <property type="entry name" value="PyrdxlP-dep_Trfase_major"/>
</dbReference>
<dbReference type="SUPFAM" id="SSF46785">
    <property type="entry name" value="Winged helix' DNA-binding domain"/>
    <property type="match status" value="1"/>
</dbReference>
<comment type="similarity">
    <text evidence="1">In the C-terminal section; belongs to the class-I pyridoxal-phosphate-dependent aminotransferase family.</text>
</comment>
<dbReference type="SUPFAM" id="SSF53383">
    <property type="entry name" value="PLP-dependent transferases"/>
    <property type="match status" value="1"/>
</dbReference>
<accession>A0A429ZZG1</accession>
<proteinExistence type="inferred from homology"/>
<organism evidence="8 9">
    <name type="scientific">Vagococcus vulneris</name>
    <dbReference type="NCBI Taxonomy" id="1977869"/>
    <lineage>
        <taxon>Bacteria</taxon>
        <taxon>Bacillati</taxon>
        <taxon>Bacillota</taxon>
        <taxon>Bacilli</taxon>
        <taxon>Lactobacillales</taxon>
        <taxon>Enterococcaceae</taxon>
        <taxon>Vagococcus</taxon>
    </lineage>
</organism>